<dbReference type="PROSITE" id="PS51194">
    <property type="entry name" value="HELICASE_CTER"/>
    <property type="match status" value="1"/>
</dbReference>
<dbReference type="CDD" id="cd18791">
    <property type="entry name" value="SF2_C_RHA"/>
    <property type="match status" value="1"/>
</dbReference>
<organism evidence="8 9">
    <name type="scientific">Castellaniella hirudinis</name>
    <dbReference type="NCBI Taxonomy" id="1144617"/>
    <lineage>
        <taxon>Bacteria</taxon>
        <taxon>Pseudomonadati</taxon>
        <taxon>Pseudomonadota</taxon>
        <taxon>Betaproteobacteria</taxon>
        <taxon>Burkholderiales</taxon>
        <taxon>Alcaligenaceae</taxon>
        <taxon>Castellaniella</taxon>
    </lineage>
</organism>
<dbReference type="PROSITE" id="PS51192">
    <property type="entry name" value="HELICASE_ATP_BIND_1"/>
    <property type="match status" value="1"/>
</dbReference>
<dbReference type="SMART" id="SM00847">
    <property type="entry name" value="HA2"/>
    <property type="match status" value="1"/>
</dbReference>
<keyword evidence="4" id="KW-0067">ATP-binding</keyword>
<dbReference type="Pfam" id="PF00271">
    <property type="entry name" value="Helicase_C"/>
    <property type="match status" value="1"/>
</dbReference>
<keyword evidence="3 8" id="KW-0347">Helicase</keyword>
<sequence length="1291" mass="145273">MPENPSQPPRRARTRPAAASPSPGPDRPRTPRPPAGAGDRPLPPIHYPEDLPVSACRQDIARAITEHQVVIVCGETGSGKTTQLPKICLELGRGRNGMIGHTQPRRLAATSVAQRVAEELRTEMGDWVGYQIRFSERAGPATAIKLMTDGILLAETQRDPLLRRYDTLIIDEAHERSLNIDFLLGFLKRLLARRKDLKLIITSATIDADRFARHFGTEDRPAPVIQVSGRLFPVELRYRPVRRDEDDGFAGRKPGQGDEERDLVDAVVDGVDECARHGAGDVLVFLPGEREIRECAEALRKRHPVGALVLPLYARLSRAEQEQIFHPRGNARRIVLATNVAETSLTVPGIRYVVDSGLARIKRYSWRSKVEQLRIEPVSQASANQRAGRCGRLGPGVCVRLYAEDDFKQRPAFTDPEILRSSLASVILRMKSLRLDDIEAFPFVEPPTGRAIADGYQLLQELGALDERNHLTSVGRALAKLPVDPRIARMVFAAHEQQCLEEILIIASALSVQDPRDRPMQAREAADNAHAQFNDKQSEFLAWLKLWQWYGEQVAHKASQRKLTDQIRAKFLSPIRLREWHDTHTQLLTLAREQGWRLNQTPATREQIHMALLAGLLGNIGMKSEDGGLYQGAHDIRFAIHPGSPLQKKAGRWVLAAELVETTRLYARCVAQIEPTWVERAGAHLLKRAWSDPRWEKKAGQVVANERGTVHGLPVYAGRRVHYGRIDPKAAREIFIRDALVPGDIDSRLPFIAHNRRLIASIERLEHQSRRPDILVDDALIYAFYDGQIPADVSQAATLEAWFKGLDAEAAARLNLSRDELMRHDAAGVTTEVFPRRLSWAGTELAVDYHFEPGSPRDGMTLTVPLFALNQIDAARCEWLVPGMLKEKAHLLLKSLPQKLRRHCVPLPDYAAGFHERWFERAVDPGMGLLDALEQDIWEQCRVRVQATDFKLETLPPHLFMNFKVIDEHGRMLSGGRSLDQLRAEHGRQAQASFQQVAARDQQASRVLDHEGLTAWTFGALPELLEIQRGGQSLIGYPALRDRGESCDLDVFDDPQEARRVHAVGLRRLFRLALREQVRYLEKNLPDLTRMGMLYMDLGTQQELRDQLIDAALDQACLMEPWPADAAAFDQRCAEGRARLGLLAQERARLAGVILTERAALVKKLPQARPWPQAQQDLRQQLDALVGPAFVRDTPPEQLGHLPRYLKAAQLRIEKLRADPARDAALMADIIRLSTPWQRARAALKGAPDANLDAFRWQLEELRVALYAQTLRTPFPVSVKRLEKAWAAMPR</sequence>
<keyword evidence="1" id="KW-0547">Nucleotide-binding</keyword>
<dbReference type="InterPro" id="IPR003593">
    <property type="entry name" value="AAA+_ATPase"/>
</dbReference>
<dbReference type="SMART" id="SM00487">
    <property type="entry name" value="DEXDc"/>
    <property type="match status" value="1"/>
</dbReference>
<feature type="domain" description="Helicase C-terminal" evidence="7">
    <location>
        <begin position="262"/>
        <end position="434"/>
    </location>
</feature>
<dbReference type="EMBL" id="JBHSDY010000011">
    <property type="protein sequence ID" value="MFC4299830.1"/>
    <property type="molecule type" value="Genomic_DNA"/>
</dbReference>
<evidence type="ECO:0000256" key="5">
    <source>
        <dbReference type="SAM" id="MobiDB-lite"/>
    </source>
</evidence>
<feature type="domain" description="Helicase ATP-binding" evidence="6">
    <location>
        <begin position="61"/>
        <end position="224"/>
    </location>
</feature>
<dbReference type="Pfam" id="PF07717">
    <property type="entry name" value="OB_NTP_bind"/>
    <property type="match status" value="1"/>
</dbReference>
<evidence type="ECO:0000256" key="4">
    <source>
        <dbReference type="ARBA" id="ARBA00022840"/>
    </source>
</evidence>
<dbReference type="Pfam" id="PF11898">
    <property type="entry name" value="DUF3418"/>
    <property type="match status" value="1"/>
</dbReference>
<accession>A0ABV8S441</accession>
<comment type="caution">
    <text evidence="8">The sequence shown here is derived from an EMBL/GenBank/DDBJ whole genome shotgun (WGS) entry which is preliminary data.</text>
</comment>
<gene>
    <name evidence="8" type="primary">hrpA</name>
    <name evidence="8" type="ORF">ACFO0J_17445</name>
</gene>
<protein>
    <submittedName>
        <fullName evidence="8">ATP-dependent RNA helicase HrpA</fullName>
        <ecNumber evidence="8">3.6.4.13</ecNumber>
    </submittedName>
</protein>
<feature type="region of interest" description="Disordered" evidence="5">
    <location>
        <begin position="1"/>
        <end position="50"/>
    </location>
</feature>
<dbReference type="InterPro" id="IPR011709">
    <property type="entry name" value="DEAD-box_helicase_OB_fold"/>
</dbReference>
<reference evidence="9" key="1">
    <citation type="journal article" date="2019" name="Int. J. Syst. Evol. Microbiol.">
        <title>The Global Catalogue of Microorganisms (GCM) 10K type strain sequencing project: providing services to taxonomists for standard genome sequencing and annotation.</title>
        <authorList>
            <consortium name="The Broad Institute Genomics Platform"/>
            <consortium name="The Broad Institute Genome Sequencing Center for Infectious Disease"/>
            <person name="Wu L."/>
            <person name="Ma J."/>
        </authorList>
    </citation>
    <scope>NUCLEOTIDE SEQUENCE [LARGE SCALE GENOMIC DNA]</scope>
    <source>
        <strain evidence="9">CGMCC 1.19029</strain>
    </source>
</reference>
<keyword evidence="9" id="KW-1185">Reference proteome</keyword>
<evidence type="ECO:0000259" key="6">
    <source>
        <dbReference type="PROSITE" id="PS51192"/>
    </source>
</evidence>
<dbReference type="Gene3D" id="1.20.120.1080">
    <property type="match status" value="1"/>
</dbReference>
<dbReference type="Pfam" id="PF00270">
    <property type="entry name" value="DEAD"/>
    <property type="match status" value="1"/>
</dbReference>
<dbReference type="PANTHER" id="PTHR18934:SF99">
    <property type="entry name" value="ATP-DEPENDENT RNA HELICASE DHX37-RELATED"/>
    <property type="match status" value="1"/>
</dbReference>
<dbReference type="SMART" id="SM00490">
    <property type="entry name" value="HELICc"/>
    <property type="match status" value="1"/>
</dbReference>
<dbReference type="GO" id="GO:0016787">
    <property type="term" value="F:hydrolase activity"/>
    <property type="evidence" value="ECO:0007669"/>
    <property type="project" value="UniProtKB-KW"/>
</dbReference>
<evidence type="ECO:0000256" key="3">
    <source>
        <dbReference type="ARBA" id="ARBA00022806"/>
    </source>
</evidence>
<dbReference type="NCBIfam" id="TIGR01967">
    <property type="entry name" value="DEAH_box_HrpA"/>
    <property type="match status" value="1"/>
</dbReference>
<dbReference type="EC" id="3.6.4.13" evidence="8"/>
<dbReference type="InterPro" id="IPR024590">
    <property type="entry name" value="HrpA_C"/>
</dbReference>
<proteinExistence type="predicted"/>
<dbReference type="Proteomes" id="UP001595756">
    <property type="component" value="Unassembled WGS sequence"/>
</dbReference>
<dbReference type="InterPro" id="IPR011545">
    <property type="entry name" value="DEAD/DEAH_box_helicase_dom"/>
</dbReference>
<dbReference type="InterPro" id="IPR027417">
    <property type="entry name" value="P-loop_NTPase"/>
</dbReference>
<dbReference type="RefSeq" id="WP_376814361.1">
    <property type="nucleotide sequence ID" value="NZ_JBHSDY010000011.1"/>
</dbReference>
<dbReference type="InterPro" id="IPR014001">
    <property type="entry name" value="Helicase_ATP-bd"/>
</dbReference>
<dbReference type="InterPro" id="IPR001650">
    <property type="entry name" value="Helicase_C-like"/>
</dbReference>
<dbReference type="SUPFAM" id="SSF52540">
    <property type="entry name" value="P-loop containing nucleoside triphosphate hydrolases"/>
    <property type="match status" value="1"/>
</dbReference>
<dbReference type="Pfam" id="PF21010">
    <property type="entry name" value="HA2_C"/>
    <property type="match status" value="1"/>
</dbReference>
<dbReference type="PANTHER" id="PTHR18934">
    <property type="entry name" value="ATP-DEPENDENT RNA HELICASE"/>
    <property type="match status" value="1"/>
</dbReference>
<evidence type="ECO:0000256" key="1">
    <source>
        <dbReference type="ARBA" id="ARBA00022741"/>
    </source>
</evidence>
<dbReference type="InterPro" id="IPR010222">
    <property type="entry name" value="RNA_helicase_HrpA"/>
</dbReference>
<keyword evidence="2 8" id="KW-0378">Hydrolase</keyword>
<dbReference type="InterPro" id="IPR048333">
    <property type="entry name" value="HA2_WH"/>
</dbReference>
<name>A0ABV8S441_9BURK</name>
<dbReference type="Pfam" id="PF04408">
    <property type="entry name" value="WHD_HA2"/>
    <property type="match status" value="1"/>
</dbReference>
<evidence type="ECO:0000313" key="8">
    <source>
        <dbReference type="EMBL" id="MFC4299830.1"/>
    </source>
</evidence>
<dbReference type="SMART" id="SM00382">
    <property type="entry name" value="AAA"/>
    <property type="match status" value="1"/>
</dbReference>
<dbReference type="Gene3D" id="3.40.50.300">
    <property type="entry name" value="P-loop containing nucleotide triphosphate hydrolases"/>
    <property type="match status" value="2"/>
</dbReference>
<evidence type="ECO:0000256" key="2">
    <source>
        <dbReference type="ARBA" id="ARBA00022801"/>
    </source>
</evidence>
<evidence type="ECO:0000313" key="9">
    <source>
        <dbReference type="Proteomes" id="UP001595756"/>
    </source>
</evidence>
<dbReference type="GO" id="GO:0003724">
    <property type="term" value="F:RNA helicase activity"/>
    <property type="evidence" value="ECO:0007669"/>
    <property type="project" value="UniProtKB-EC"/>
</dbReference>
<evidence type="ECO:0000259" key="7">
    <source>
        <dbReference type="PROSITE" id="PS51194"/>
    </source>
</evidence>
<dbReference type="InterPro" id="IPR007502">
    <property type="entry name" value="Helicase-assoc_dom"/>
</dbReference>